<evidence type="ECO:0000313" key="4">
    <source>
        <dbReference type="WBParaSite" id="GPUH_0000909001-mRNA-1"/>
    </source>
</evidence>
<dbReference type="PANTHER" id="PTHR22588">
    <property type="entry name" value="VWFA DOMAIN-CONTAINING PROTEIN"/>
    <property type="match status" value="1"/>
</dbReference>
<gene>
    <name evidence="2" type="ORF">GPUH_LOCUS9080</name>
</gene>
<reference evidence="2 3" key="2">
    <citation type="submission" date="2018-11" db="EMBL/GenBank/DDBJ databases">
        <authorList>
            <consortium name="Pathogen Informatics"/>
        </authorList>
    </citation>
    <scope>NUCLEOTIDE SEQUENCE [LARGE SCALE GENOMIC DNA]</scope>
</reference>
<keyword evidence="3" id="KW-1185">Reference proteome</keyword>
<name>A0A183DK39_9BILA</name>
<dbReference type="SUPFAM" id="SSF53300">
    <property type="entry name" value="vWA-like"/>
    <property type="match status" value="1"/>
</dbReference>
<dbReference type="PANTHER" id="PTHR22588:SF3">
    <property type="entry name" value="VWFA DOMAIN-CONTAINING PROTEIN"/>
    <property type="match status" value="1"/>
</dbReference>
<dbReference type="Gene3D" id="3.40.50.410">
    <property type="entry name" value="von Willebrand factor, type A domain"/>
    <property type="match status" value="1"/>
</dbReference>
<organism evidence="4">
    <name type="scientific">Gongylonema pulchrum</name>
    <dbReference type="NCBI Taxonomy" id="637853"/>
    <lineage>
        <taxon>Eukaryota</taxon>
        <taxon>Metazoa</taxon>
        <taxon>Ecdysozoa</taxon>
        <taxon>Nematoda</taxon>
        <taxon>Chromadorea</taxon>
        <taxon>Rhabditida</taxon>
        <taxon>Spirurina</taxon>
        <taxon>Spiruromorpha</taxon>
        <taxon>Spiruroidea</taxon>
        <taxon>Gongylonematidae</taxon>
        <taxon>Gongylonema</taxon>
    </lineage>
</organism>
<dbReference type="WBParaSite" id="GPUH_0000909001-mRNA-1">
    <property type="protein sequence ID" value="GPUH_0000909001-mRNA-1"/>
    <property type="gene ID" value="GPUH_0000909001"/>
</dbReference>
<evidence type="ECO:0000259" key="1">
    <source>
        <dbReference type="PROSITE" id="PS50234"/>
    </source>
</evidence>
<evidence type="ECO:0000313" key="3">
    <source>
        <dbReference type="Proteomes" id="UP000271098"/>
    </source>
</evidence>
<evidence type="ECO:0000313" key="2">
    <source>
        <dbReference type="EMBL" id="VDK67960.1"/>
    </source>
</evidence>
<reference evidence="4" key="1">
    <citation type="submission" date="2016-06" db="UniProtKB">
        <authorList>
            <consortium name="WormBaseParasite"/>
        </authorList>
    </citation>
    <scope>IDENTIFICATION</scope>
</reference>
<proteinExistence type="predicted"/>
<dbReference type="PROSITE" id="PS50234">
    <property type="entry name" value="VWFA"/>
    <property type="match status" value="1"/>
</dbReference>
<feature type="domain" description="VWFA" evidence="1">
    <location>
        <begin position="1"/>
        <end position="53"/>
    </location>
</feature>
<dbReference type="InterPro" id="IPR002035">
    <property type="entry name" value="VWF_A"/>
</dbReference>
<dbReference type="AlphaFoldDB" id="A0A183DK39"/>
<dbReference type="EMBL" id="UYRT01028583">
    <property type="protein sequence ID" value="VDK67960.1"/>
    <property type="molecule type" value="Genomic_DNA"/>
</dbReference>
<accession>A0A183DK39</accession>
<protein>
    <submittedName>
        <fullName evidence="4">VWFA domain-containing protein</fullName>
    </submittedName>
</protein>
<dbReference type="OrthoDB" id="5831151at2759"/>
<dbReference type="InterPro" id="IPR052229">
    <property type="entry name" value="Collagen-VI/PIF"/>
</dbReference>
<dbReference type="Proteomes" id="UP000271098">
    <property type="component" value="Unassembled WGS sequence"/>
</dbReference>
<dbReference type="Pfam" id="PF00092">
    <property type="entry name" value="VWA"/>
    <property type="match status" value="1"/>
</dbReference>
<dbReference type="InterPro" id="IPR036465">
    <property type="entry name" value="vWFA_dom_sf"/>
</dbReference>
<sequence length="53" mass="6344">VLRFVKDFIELFDISPQQTRVAVVQYSDRIRHEFDLNQYPTAQLLKQAIDHIQ</sequence>